<gene>
    <name evidence="1 2" type="primary">Fh1</name>
</gene>
<dbReference type="VEuPathDB" id="HostDB:ENSMUSG00000026526"/>
<dbReference type="ProteomicsDB" id="365711"/>
<dbReference type="Proteomes" id="UP000000589">
    <property type="component" value="Chromosome 1"/>
</dbReference>
<reference evidence="1" key="3">
    <citation type="submission" date="2025-08" db="UniProtKB">
        <authorList>
            <consortium name="Ensembl"/>
        </authorList>
    </citation>
    <scope>IDENTIFICATION</scope>
    <source>
        <strain evidence="1">C57BL/6J</strain>
    </source>
</reference>
<dbReference type="Antibodypedia" id="34701">
    <property type="antibodies" value="677 antibodies from 42 providers"/>
</dbReference>
<evidence type="ECO:0000313" key="1">
    <source>
        <dbReference type="Ensembl" id="ENSMUSP00000135140.2"/>
    </source>
</evidence>
<dbReference type="Ensembl" id="ENSMUST00000154956.3">
    <property type="protein sequence ID" value="ENSMUSP00000135140.2"/>
    <property type="gene ID" value="ENSMUSG00000026526.15"/>
</dbReference>
<reference evidence="1" key="4">
    <citation type="submission" date="2025-09" db="UniProtKB">
        <authorList>
            <consortium name="Ensembl"/>
        </authorList>
    </citation>
    <scope>IDENTIFICATION</scope>
    <source>
        <strain evidence="1">C57BL/6J</strain>
    </source>
</reference>
<accession>H3BJV5</accession>
<sequence>MYRALRLLARSRRLLRVPSAGAAVSGEATTLPRCAPNVARMVSGAVAWTHSFQCAGQELSH</sequence>
<evidence type="ECO:0000313" key="2">
    <source>
        <dbReference type="MGI" id="MGI:95530"/>
    </source>
</evidence>
<dbReference type="HOGENOM" id="CLU_2922005_0_0_1"/>
<reference evidence="1 3" key="2">
    <citation type="journal article" date="2011" name="PLoS Biol.">
        <title>Modernizing reference genome assemblies.</title>
        <authorList>
            <person name="Church D.M."/>
            <person name="Schneider V.A."/>
            <person name="Graves T."/>
            <person name="Auger K."/>
            <person name="Cunningham F."/>
            <person name="Bouk N."/>
            <person name="Chen H.C."/>
            <person name="Agarwala R."/>
            <person name="McLaren W.M."/>
            <person name="Ritchie G.R."/>
            <person name="Albracht D."/>
            <person name="Kremitzki M."/>
            <person name="Rock S."/>
            <person name="Kotkiewicz H."/>
            <person name="Kremitzki C."/>
            <person name="Wollam A."/>
            <person name="Trani L."/>
            <person name="Fulton L."/>
            <person name="Fulton R."/>
            <person name="Matthews L."/>
            <person name="Whitehead S."/>
            <person name="Chow W."/>
            <person name="Torrance J."/>
            <person name="Dunn M."/>
            <person name="Harden G."/>
            <person name="Threadgold G."/>
            <person name="Wood J."/>
            <person name="Collins J."/>
            <person name="Heath P."/>
            <person name="Griffiths G."/>
            <person name="Pelan S."/>
            <person name="Grafham D."/>
            <person name="Eichler E.E."/>
            <person name="Weinstock G."/>
            <person name="Mardis E.R."/>
            <person name="Wilson R.K."/>
            <person name="Howe K."/>
            <person name="Flicek P."/>
            <person name="Hubbard T."/>
        </authorList>
    </citation>
    <scope>NUCLEOTIDE SEQUENCE [LARGE SCALE GENOMIC DNA]</scope>
    <source>
        <strain evidence="1 3">C57BL/6J</strain>
    </source>
</reference>
<evidence type="ECO:0007829" key="4">
    <source>
        <dbReference type="ProteomicsDB" id="H3BJV5"/>
    </source>
</evidence>
<dbReference type="OrthoDB" id="1738025at2759"/>
<reference evidence="1 3" key="1">
    <citation type="journal article" date="2009" name="PLoS Biol.">
        <title>Lineage-specific biology revealed by a finished genome assembly of the mouse.</title>
        <authorList>
            <consortium name="Mouse Genome Sequencing Consortium"/>
            <person name="Church D.M."/>
            <person name="Goodstadt L."/>
            <person name="Hillier L.W."/>
            <person name="Zody M.C."/>
            <person name="Goldstein S."/>
            <person name="She X."/>
            <person name="Bult C.J."/>
            <person name="Agarwala R."/>
            <person name="Cherry J.L."/>
            <person name="DiCuccio M."/>
            <person name="Hlavina W."/>
            <person name="Kapustin Y."/>
            <person name="Meric P."/>
            <person name="Maglott D."/>
            <person name="Birtle Z."/>
            <person name="Marques A.C."/>
            <person name="Graves T."/>
            <person name="Zhou S."/>
            <person name="Teague B."/>
            <person name="Potamousis K."/>
            <person name="Churas C."/>
            <person name="Place M."/>
            <person name="Herschleb J."/>
            <person name="Runnheim R."/>
            <person name="Forrest D."/>
            <person name="Amos-Landgraf J."/>
            <person name="Schwartz D.C."/>
            <person name="Cheng Z."/>
            <person name="Lindblad-Toh K."/>
            <person name="Eichler E.E."/>
            <person name="Ponting C.P."/>
        </authorList>
    </citation>
    <scope>NUCLEOTIDE SEQUENCE [LARGE SCALE GENOMIC DNA]</scope>
    <source>
        <strain evidence="1 3">C57BL/6J</strain>
    </source>
</reference>
<dbReference type="GeneTree" id="ENSGT00950000183122"/>
<proteinExistence type="evidence at protein level"/>
<keyword evidence="4" id="KW-1267">Proteomics identification</keyword>
<dbReference type="Bgee" id="ENSMUSG00000026526">
    <property type="expression patterns" value="Expressed in atrioventricular valve and 277 other cell types or tissues"/>
</dbReference>
<evidence type="ECO:0000313" key="3">
    <source>
        <dbReference type="Proteomes" id="UP000000589"/>
    </source>
</evidence>
<organism evidence="1 3">
    <name type="scientific">Mus musculus</name>
    <name type="common">Mouse</name>
    <dbReference type="NCBI Taxonomy" id="10090"/>
    <lineage>
        <taxon>Eukaryota</taxon>
        <taxon>Metazoa</taxon>
        <taxon>Chordata</taxon>
        <taxon>Craniata</taxon>
        <taxon>Vertebrata</taxon>
        <taxon>Euteleostomi</taxon>
        <taxon>Mammalia</taxon>
        <taxon>Eutheria</taxon>
        <taxon>Euarchontoglires</taxon>
        <taxon>Glires</taxon>
        <taxon>Rodentia</taxon>
        <taxon>Myomorpha</taxon>
        <taxon>Muroidea</taxon>
        <taxon>Muridae</taxon>
        <taxon>Murinae</taxon>
        <taxon>Mus</taxon>
        <taxon>Mus</taxon>
    </lineage>
</organism>
<dbReference type="AlphaFoldDB" id="H3BJV5"/>
<name>H3BJV5_MOUSE</name>
<dbReference type="ExpressionAtlas" id="H3BJV5">
    <property type="expression patterns" value="baseline and differential"/>
</dbReference>
<protein>
    <submittedName>
        <fullName evidence="1">Fumarate hydratase 1</fullName>
    </submittedName>
</protein>
<dbReference type="MGI" id="MGI:95530">
    <property type="gene designation" value="Fh1"/>
</dbReference>
<dbReference type="AGR" id="MGI:95530"/>
<keyword evidence="3" id="KW-1185">Reference proteome</keyword>